<reference evidence="1" key="1">
    <citation type="submission" date="2023-05" db="EMBL/GenBank/DDBJ databases">
        <authorList>
            <consortium name="ELIXIR-Norway"/>
        </authorList>
    </citation>
    <scope>NUCLEOTIDE SEQUENCE</scope>
</reference>
<accession>A0AC60A8W4</accession>
<dbReference type="Proteomes" id="UP001162501">
    <property type="component" value="Chromosome 9"/>
</dbReference>
<proteinExistence type="predicted"/>
<reference evidence="1" key="2">
    <citation type="submission" date="2025-03" db="EMBL/GenBank/DDBJ databases">
        <authorList>
            <consortium name="ELIXIR-Norway"/>
            <consortium name="Elixir Norway"/>
        </authorList>
    </citation>
    <scope>NUCLEOTIDE SEQUENCE</scope>
</reference>
<organism evidence="1 2">
    <name type="scientific">Rangifer tarandus platyrhynchus</name>
    <name type="common">Svalbard reindeer</name>
    <dbReference type="NCBI Taxonomy" id="3082113"/>
    <lineage>
        <taxon>Eukaryota</taxon>
        <taxon>Metazoa</taxon>
        <taxon>Chordata</taxon>
        <taxon>Craniata</taxon>
        <taxon>Vertebrata</taxon>
        <taxon>Euteleostomi</taxon>
        <taxon>Mammalia</taxon>
        <taxon>Eutheria</taxon>
        <taxon>Laurasiatheria</taxon>
        <taxon>Artiodactyla</taxon>
        <taxon>Ruminantia</taxon>
        <taxon>Pecora</taxon>
        <taxon>Cervidae</taxon>
        <taxon>Odocoileinae</taxon>
        <taxon>Rangifer</taxon>
    </lineage>
</organism>
<sequence>MSHKGDTQNLSLTVPGWGMDMLCEPGEGQLSIRSPASWRWIAQDSKHLELTRRLGQWSLTIRGLNLVTVKGTGGKARQELVVRILSLGPHLTVQILYTSRAVMQ</sequence>
<evidence type="ECO:0000313" key="1">
    <source>
        <dbReference type="EMBL" id="CAN0570312.1"/>
    </source>
</evidence>
<gene>
    <name evidence="1" type="ORF">MRATA1EN22A_LOCUS28120</name>
</gene>
<evidence type="ECO:0000313" key="2">
    <source>
        <dbReference type="Proteomes" id="UP001162501"/>
    </source>
</evidence>
<dbReference type="EMBL" id="OX596093">
    <property type="protein sequence ID" value="CAN0570312.1"/>
    <property type="molecule type" value="Genomic_DNA"/>
</dbReference>
<name>A0AC60A8W4_RANTA</name>
<protein>
    <submittedName>
        <fullName evidence="1">Uncharacterized protein</fullName>
    </submittedName>
</protein>